<dbReference type="InterPro" id="IPR025164">
    <property type="entry name" value="Toastrack_DUF4097"/>
</dbReference>
<dbReference type="OrthoDB" id="3252095at2"/>
<gene>
    <name evidence="2" type="ORF">SAMN05216553_106230</name>
</gene>
<keyword evidence="3" id="KW-1185">Reference proteome</keyword>
<feature type="domain" description="DUF4097" evidence="1">
    <location>
        <begin position="47"/>
        <end position="277"/>
    </location>
</feature>
<dbReference type="RefSeq" id="WP_090049846.1">
    <property type="nucleotide sequence ID" value="NZ_FNCC01000006.1"/>
</dbReference>
<name>A0A1G7SFY9_9PSEU</name>
<evidence type="ECO:0000313" key="3">
    <source>
        <dbReference type="Proteomes" id="UP000199623"/>
    </source>
</evidence>
<sequence length="281" mass="28852">MPKFETPQPISVLLDLYAGFVQIVASNRTDTVVDVRPSDPADSSDVEAAQKTRVDYADGVLTVRGPKRTFDFSKKTRSVDVVVELPTGSKVDADVTAGSTRTSGVLGETDIDMSAGHVHVDRTGPLRVHTGAGQVDVGAVTGDAKVKTGSGSLRVGAVTGCLTVKNSNGNTEVGTVGGELRVRAASGDITVERAEGALEAKSAMGAITVGQVVRDTATLNTAMGGIEVGIADGSAAWLEVHTGFGRVTSSLESSDGPGDSAETVKVMAHTSFGDITVRRAP</sequence>
<dbReference type="Pfam" id="PF13349">
    <property type="entry name" value="DUF4097"/>
    <property type="match status" value="1"/>
</dbReference>
<evidence type="ECO:0000259" key="1">
    <source>
        <dbReference type="Pfam" id="PF13349"/>
    </source>
</evidence>
<accession>A0A1G7SFY9</accession>
<proteinExistence type="predicted"/>
<dbReference type="Proteomes" id="UP000199623">
    <property type="component" value="Unassembled WGS sequence"/>
</dbReference>
<reference evidence="3" key="1">
    <citation type="submission" date="2016-10" db="EMBL/GenBank/DDBJ databases">
        <authorList>
            <person name="Varghese N."/>
            <person name="Submissions S."/>
        </authorList>
    </citation>
    <scope>NUCLEOTIDE SEQUENCE [LARGE SCALE GENOMIC DNA]</scope>
    <source>
        <strain evidence="3">CGMCC 4.3506</strain>
    </source>
</reference>
<protein>
    <submittedName>
        <fullName evidence="2">DUF4097 and DUF4098 domain-containing protein YvlB</fullName>
    </submittedName>
</protein>
<dbReference type="EMBL" id="FNCC01000006">
    <property type="protein sequence ID" value="SDG21814.1"/>
    <property type="molecule type" value="Genomic_DNA"/>
</dbReference>
<dbReference type="AlphaFoldDB" id="A0A1G7SFY9"/>
<evidence type="ECO:0000313" key="2">
    <source>
        <dbReference type="EMBL" id="SDG21814.1"/>
    </source>
</evidence>
<organism evidence="2 3">
    <name type="scientific">Lentzea fradiae</name>
    <dbReference type="NCBI Taxonomy" id="200378"/>
    <lineage>
        <taxon>Bacteria</taxon>
        <taxon>Bacillati</taxon>
        <taxon>Actinomycetota</taxon>
        <taxon>Actinomycetes</taxon>
        <taxon>Pseudonocardiales</taxon>
        <taxon>Pseudonocardiaceae</taxon>
        <taxon>Lentzea</taxon>
    </lineage>
</organism>
<dbReference type="STRING" id="200378.SAMN05216553_106230"/>